<dbReference type="EMBL" id="JACCCF010000001">
    <property type="protein sequence ID" value="NYE39858.1"/>
    <property type="molecule type" value="Genomic_DNA"/>
</dbReference>
<dbReference type="AlphaFoldDB" id="A0A7Y9H8R6"/>
<dbReference type="Proteomes" id="UP000530403">
    <property type="component" value="Unassembled WGS sequence"/>
</dbReference>
<dbReference type="Pfam" id="PF05402">
    <property type="entry name" value="PqqD"/>
    <property type="match status" value="1"/>
</dbReference>
<dbReference type="InterPro" id="IPR041881">
    <property type="entry name" value="PqqD_sf"/>
</dbReference>
<evidence type="ECO:0000313" key="1">
    <source>
        <dbReference type="EMBL" id="NYE39858.1"/>
    </source>
</evidence>
<dbReference type="Gene3D" id="1.10.10.1150">
    <property type="entry name" value="Coenzyme PQQ synthesis protein D (PqqD)"/>
    <property type="match status" value="1"/>
</dbReference>
<reference evidence="1 2" key="1">
    <citation type="submission" date="2020-07" db="EMBL/GenBank/DDBJ databases">
        <title>Sequencing the genomes of 1000 actinobacteria strains.</title>
        <authorList>
            <person name="Klenk H.-P."/>
        </authorList>
    </citation>
    <scope>NUCLEOTIDE SEQUENCE [LARGE SCALE GENOMIC DNA]</scope>
    <source>
        <strain evidence="1 2">DSM 41455</strain>
    </source>
</reference>
<comment type="caution">
    <text evidence="1">The sequence shown here is derived from an EMBL/GenBank/DDBJ whole genome shotgun (WGS) entry which is preliminary data.</text>
</comment>
<proteinExistence type="predicted"/>
<evidence type="ECO:0000313" key="2">
    <source>
        <dbReference type="Proteomes" id="UP000530403"/>
    </source>
</evidence>
<accession>A0A7Y9H8R6</accession>
<name>A0A7Y9H8R6_9ACTN</name>
<gene>
    <name evidence="1" type="ORF">HEB29_000869</name>
</gene>
<dbReference type="NCBIfam" id="NF033530">
    <property type="entry name" value="lasso_PqqD_Strm"/>
    <property type="match status" value="1"/>
</dbReference>
<sequence length="85" mass="9264">MSRLRADVTCTATEDGMVLLDQRAGRYWQLNTTGTTVLQAFLNGSTPQQITDALVQARPVSREHAEADVTALIDQFFRAGLVSAP</sequence>
<organism evidence="1 2">
    <name type="scientific">Streptomyces fulvorobeus</name>
    <dbReference type="NCBI Taxonomy" id="284028"/>
    <lineage>
        <taxon>Bacteria</taxon>
        <taxon>Bacillati</taxon>
        <taxon>Actinomycetota</taxon>
        <taxon>Actinomycetes</taxon>
        <taxon>Kitasatosporales</taxon>
        <taxon>Streptomycetaceae</taxon>
        <taxon>Streptomyces</taxon>
    </lineage>
</organism>
<evidence type="ECO:0008006" key="3">
    <source>
        <dbReference type="Google" id="ProtNLM"/>
    </source>
</evidence>
<dbReference type="InterPro" id="IPR008792">
    <property type="entry name" value="PQQD"/>
</dbReference>
<protein>
    <recommendedName>
        <fullName evidence="3">Coenzyme PQQ synthesis protein D (PqqD)</fullName>
    </recommendedName>
</protein>
<dbReference type="RefSeq" id="WP_246353003.1">
    <property type="nucleotide sequence ID" value="NZ_BAAAUE010000006.1"/>
</dbReference>